<comment type="caution">
    <text evidence="3">The sequence shown here is derived from an EMBL/GenBank/DDBJ whole genome shotgun (WGS) entry which is preliminary data.</text>
</comment>
<dbReference type="GO" id="GO:0016787">
    <property type="term" value="F:hydrolase activity"/>
    <property type="evidence" value="ECO:0007669"/>
    <property type="project" value="UniProtKB-KW"/>
</dbReference>
<dbReference type="EMBL" id="SMAR01000006">
    <property type="protein sequence ID" value="TCT41787.1"/>
    <property type="molecule type" value="Genomic_DNA"/>
</dbReference>
<keyword evidence="3" id="KW-0378">Hydrolase</keyword>
<keyword evidence="4" id="KW-1185">Reference proteome</keyword>
<dbReference type="Gene3D" id="3.20.20.140">
    <property type="entry name" value="Metal-dependent hydrolases"/>
    <property type="match status" value="1"/>
</dbReference>
<dbReference type="Proteomes" id="UP000295097">
    <property type="component" value="Unassembled WGS sequence"/>
</dbReference>
<dbReference type="Pfam" id="PF04909">
    <property type="entry name" value="Amidohydro_2"/>
    <property type="match status" value="1"/>
</dbReference>
<comment type="similarity">
    <text evidence="1">Belongs to the metallo-dependent hydrolases superfamily.</text>
</comment>
<gene>
    <name evidence="3" type="ORF">EDC90_100645</name>
</gene>
<evidence type="ECO:0000256" key="1">
    <source>
        <dbReference type="ARBA" id="ARBA00038310"/>
    </source>
</evidence>
<evidence type="ECO:0000313" key="4">
    <source>
        <dbReference type="Proteomes" id="UP000295097"/>
    </source>
</evidence>
<evidence type="ECO:0000259" key="2">
    <source>
        <dbReference type="Pfam" id="PF04909"/>
    </source>
</evidence>
<reference evidence="3 4" key="1">
    <citation type="submission" date="2019-03" db="EMBL/GenBank/DDBJ databases">
        <title>Freshwater and sediment microbial communities from various areas in North America, analyzing microbe dynamics in response to fracking.</title>
        <authorList>
            <person name="Lamendella R."/>
        </authorList>
    </citation>
    <scope>NUCLEOTIDE SEQUENCE [LARGE SCALE GENOMIC DNA]</scope>
    <source>
        <strain evidence="3 4">175.2</strain>
    </source>
</reference>
<dbReference type="InterPro" id="IPR006680">
    <property type="entry name" value="Amidohydro-rel"/>
</dbReference>
<sequence>MRIIDTHLHLVYKDRFSYPWLEGVPALNKQTTAEDYFKKAEALGIEAALHMEVDVADKDIEAESNFISGAHEKIIGAIAACRPEEKNFPAFLERMTANPGIKGFRRVLHTMPDDLSQAPVFAENISRLADHNLTFDLCVLARQLPLAMDLAKKCPNVRFVLDHCGVPDIENNGLDPWRSAISEIARLPNVAAKISGVIAYGGANWSVETLRPYIEHVIDAFSFDRVVWGSDFPVCTLTASLEDWVNASREITGTASLQEQEKLFSGNASRIYGL</sequence>
<name>A0A4R3NUF1_9HYPH</name>
<dbReference type="OrthoDB" id="9787654at2"/>
<dbReference type="PANTHER" id="PTHR43569">
    <property type="entry name" value="AMIDOHYDROLASE"/>
    <property type="match status" value="1"/>
</dbReference>
<organism evidence="3 4">
    <name type="scientific">Martelella mediterranea</name>
    <dbReference type="NCBI Taxonomy" id="293089"/>
    <lineage>
        <taxon>Bacteria</taxon>
        <taxon>Pseudomonadati</taxon>
        <taxon>Pseudomonadota</taxon>
        <taxon>Alphaproteobacteria</taxon>
        <taxon>Hyphomicrobiales</taxon>
        <taxon>Aurantimonadaceae</taxon>
        <taxon>Martelella</taxon>
    </lineage>
</organism>
<dbReference type="SUPFAM" id="SSF51556">
    <property type="entry name" value="Metallo-dependent hydrolases"/>
    <property type="match status" value="1"/>
</dbReference>
<protein>
    <submittedName>
        <fullName evidence="3">Putative TIM-barrel fold metal-dependent hydrolase</fullName>
    </submittedName>
</protein>
<dbReference type="RefSeq" id="WP_132309541.1">
    <property type="nucleotide sequence ID" value="NZ_SMAR01000006.1"/>
</dbReference>
<accession>A0A4R3NUF1</accession>
<dbReference type="PANTHER" id="PTHR43569:SF2">
    <property type="entry name" value="AMIDOHYDROLASE-RELATED DOMAIN-CONTAINING PROTEIN"/>
    <property type="match status" value="1"/>
</dbReference>
<proteinExistence type="inferred from homology"/>
<dbReference type="InterPro" id="IPR052350">
    <property type="entry name" value="Metallo-dep_Lactonases"/>
</dbReference>
<dbReference type="InterPro" id="IPR032466">
    <property type="entry name" value="Metal_Hydrolase"/>
</dbReference>
<evidence type="ECO:0000313" key="3">
    <source>
        <dbReference type="EMBL" id="TCT41787.1"/>
    </source>
</evidence>
<feature type="domain" description="Amidohydrolase-related" evidence="2">
    <location>
        <begin position="4"/>
        <end position="274"/>
    </location>
</feature>
<dbReference type="AlphaFoldDB" id="A0A4R3NUF1"/>